<evidence type="ECO:0000313" key="2">
    <source>
        <dbReference type="EMBL" id="ADO74713.1"/>
    </source>
</evidence>
<sequence>MANGRSFSLPTSGPILEANEAPSAAPAPVLPPEASPRRAPKPSAAARVEVKRELPSKREDRPRFNRGS</sequence>
<dbReference type="Proteomes" id="UP000001351">
    <property type="component" value="Chromosome"/>
</dbReference>
<dbReference type="EMBL" id="CP002271">
    <property type="protein sequence ID" value="ADO74713.1"/>
    <property type="molecule type" value="Genomic_DNA"/>
</dbReference>
<accession>E3FUL5</accession>
<keyword evidence="3" id="KW-1185">Reference proteome</keyword>
<name>E3FUL5_STIAD</name>
<gene>
    <name evidence="2" type="ordered locus">STAUR_6957</name>
</gene>
<evidence type="ECO:0000313" key="3">
    <source>
        <dbReference type="Proteomes" id="UP000001351"/>
    </source>
</evidence>
<organism evidence="2 3">
    <name type="scientific">Stigmatella aurantiaca (strain DW4/3-1)</name>
    <dbReference type="NCBI Taxonomy" id="378806"/>
    <lineage>
        <taxon>Bacteria</taxon>
        <taxon>Pseudomonadati</taxon>
        <taxon>Myxococcota</taxon>
        <taxon>Myxococcia</taxon>
        <taxon>Myxococcales</taxon>
        <taxon>Cystobacterineae</taxon>
        <taxon>Archangiaceae</taxon>
        <taxon>Stigmatella</taxon>
    </lineage>
</organism>
<feature type="compositionally biased region" description="Polar residues" evidence="1">
    <location>
        <begin position="1"/>
        <end position="11"/>
    </location>
</feature>
<feature type="region of interest" description="Disordered" evidence="1">
    <location>
        <begin position="1"/>
        <end position="68"/>
    </location>
</feature>
<dbReference type="HOGENOM" id="CLU_2792001_0_0_7"/>
<protein>
    <submittedName>
        <fullName evidence="2">Uncharacterized protein</fullName>
    </submittedName>
</protein>
<dbReference type="AlphaFoldDB" id="E3FUL5"/>
<proteinExistence type="predicted"/>
<evidence type="ECO:0000256" key="1">
    <source>
        <dbReference type="SAM" id="MobiDB-lite"/>
    </source>
</evidence>
<dbReference type="KEGG" id="sur:STAUR_6957"/>
<reference evidence="2 3" key="1">
    <citation type="journal article" date="2011" name="Mol. Biol. Evol.">
        <title>Comparative genomic analysis of fruiting body formation in Myxococcales.</title>
        <authorList>
            <person name="Huntley S."/>
            <person name="Hamann N."/>
            <person name="Wegener-Feldbrugge S."/>
            <person name="Treuner-Lange A."/>
            <person name="Kube M."/>
            <person name="Reinhardt R."/>
            <person name="Klages S."/>
            <person name="Muller R."/>
            <person name="Ronning C.M."/>
            <person name="Nierman W.C."/>
            <person name="Sogaard-Andersen L."/>
        </authorList>
    </citation>
    <scope>NUCLEOTIDE SEQUENCE [LARGE SCALE GENOMIC DNA]</scope>
    <source>
        <strain evidence="2 3">DW4/3-1</strain>
    </source>
</reference>
<feature type="compositionally biased region" description="Basic and acidic residues" evidence="1">
    <location>
        <begin position="48"/>
        <end position="68"/>
    </location>
</feature>